<dbReference type="GO" id="GO:0005730">
    <property type="term" value="C:nucleolus"/>
    <property type="evidence" value="ECO:0007669"/>
    <property type="project" value="TreeGrafter"/>
</dbReference>
<sequence>MPPRRAPKTSLASHLASSPFSSSDDERDTKPASKPAASVESSAIKKSRGRPRKQSISAATPNRVIDTQTNTDETMSKAKTKPGAKSSAKARGGRVDDTPRQAVAETGMKRRKRGSHGVLTKIEEDGETDLPDADAPPAKRRATKSSRAAPSRKKAVDPGPEIPETQVGSRIEDEGEDEDVESALGEQEDEPQAGSRKPAPIRSSEEQSYREELEQLRARYQKLRHLKIDEAEAIHKEQILAFQQQDKAAQRIIDNLKAELEAKSIAHQTLLQKNARIEQLEQENTIMEKKIERLVQDHAILSAKLEAARNQAKPPSNTAKASGSAAFTKEFSQHRDNLYSDLCGLIVLNVKNDEDGGIEYDCLSTGRNGALHFKLQLDAEDEDEDEDDGPYFTYNPMLERGRDERLLAVLPPIFRDEMNFKRTRGVDFYLQLMQSLQAS</sequence>
<evidence type="ECO:0000259" key="3">
    <source>
        <dbReference type="Pfam" id="PF12539"/>
    </source>
</evidence>
<feature type="region of interest" description="Disordered" evidence="2">
    <location>
        <begin position="1"/>
        <end position="210"/>
    </location>
</feature>
<feature type="domain" description="Monopolin complex subunit Csm1/Pcs1 C-terminal" evidence="3">
    <location>
        <begin position="335"/>
        <end position="422"/>
    </location>
</feature>
<feature type="coiled-coil region" evidence="1">
    <location>
        <begin position="253"/>
        <end position="311"/>
    </location>
</feature>
<dbReference type="AlphaFoldDB" id="A0AAV9UCD5"/>
<accession>A0AAV9UCD5</accession>
<evidence type="ECO:0000256" key="1">
    <source>
        <dbReference type="SAM" id="Coils"/>
    </source>
</evidence>
<name>A0AAV9UCD5_9PEZI</name>
<dbReference type="CDD" id="cd23787">
    <property type="entry name" value="RWD_CSM1"/>
    <property type="match status" value="1"/>
</dbReference>
<feature type="compositionally biased region" description="Polar residues" evidence="2">
    <location>
        <begin position="54"/>
        <end position="73"/>
    </location>
</feature>
<dbReference type="InterPro" id="IPR040349">
    <property type="entry name" value="Csm1/Pcs1"/>
</dbReference>
<proteinExistence type="predicted"/>
<dbReference type="PANTHER" id="PTHR28006:SF1">
    <property type="entry name" value="MONOPOLIN COMPLEX SUBUNIT CSM1"/>
    <property type="match status" value="1"/>
</dbReference>
<feature type="compositionally biased region" description="Low complexity" evidence="2">
    <location>
        <begin position="10"/>
        <end position="22"/>
    </location>
</feature>
<dbReference type="GO" id="GO:0051315">
    <property type="term" value="P:attachment of mitotic spindle microtubules to kinetochore"/>
    <property type="evidence" value="ECO:0007669"/>
    <property type="project" value="TreeGrafter"/>
</dbReference>
<dbReference type="GO" id="GO:0033551">
    <property type="term" value="C:monopolin complex"/>
    <property type="evidence" value="ECO:0007669"/>
    <property type="project" value="InterPro"/>
</dbReference>
<dbReference type="GO" id="GO:0045144">
    <property type="term" value="P:meiotic sister chromatid segregation"/>
    <property type="evidence" value="ECO:0007669"/>
    <property type="project" value="TreeGrafter"/>
</dbReference>
<dbReference type="InterPro" id="IPR020981">
    <property type="entry name" value="Csm1/Pcs1_C"/>
</dbReference>
<evidence type="ECO:0000313" key="5">
    <source>
        <dbReference type="Proteomes" id="UP001375240"/>
    </source>
</evidence>
<evidence type="ECO:0000256" key="2">
    <source>
        <dbReference type="SAM" id="MobiDB-lite"/>
    </source>
</evidence>
<dbReference type="PANTHER" id="PTHR28006">
    <property type="entry name" value="MONOPOLIN COMPLEX SUBUNIT CSM1"/>
    <property type="match status" value="1"/>
</dbReference>
<organism evidence="4 5">
    <name type="scientific">Orbilia brochopaga</name>
    <dbReference type="NCBI Taxonomy" id="3140254"/>
    <lineage>
        <taxon>Eukaryota</taxon>
        <taxon>Fungi</taxon>
        <taxon>Dikarya</taxon>
        <taxon>Ascomycota</taxon>
        <taxon>Pezizomycotina</taxon>
        <taxon>Orbiliomycetes</taxon>
        <taxon>Orbiliales</taxon>
        <taxon>Orbiliaceae</taxon>
        <taxon>Orbilia</taxon>
    </lineage>
</organism>
<dbReference type="Proteomes" id="UP001375240">
    <property type="component" value="Unassembled WGS sequence"/>
</dbReference>
<dbReference type="Pfam" id="PF12539">
    <property type="entry name" value="Csm1"/>
    <property type="match status" value="1"/>
</dbReference>
<evidence type="ECO:0000313" key="4">
    <source>
        <dbReference type="EMBL" id="KAK6337713.1"/>
    </source>
</evidence>
<dbReference type="EMBL" id="JAVHNQ010000010">
    <property type="protein sequence ID" value="KAK6337713.1"/>
    <property type="molecule type" value="Genomic_DNA"/>
</dbReference>
<reference evidence="4 5" key="1">
    <citation type="submission" date="2019-10" db="EMBL/GenBank/DDBJ databases">
        <authorList>
            <person name="Palmer J.M."/>
        </authorList>
    </citation>
    <scope>NUCLEOTIDE SEQUENCE [LARGE SCALE GENOMIC DNA]</scope>
    <source>
        <strain evidence="4 5">TWF696</strain>
    </source>
</reference>
<dbReference type="GO" id="GO:0072686">
    <property type="term" value="C:mitotic spindle"/>
    <property type="evidence" value="ECO:0007669"/>
    <property type="project" value="TreeGrafter"/>
</dbReference>
<dbReference type="InterPro" id="IPR038608">
    <property type="entry name" value="Csm1/Pcs1_C_sf"/>
</dbReference>
<keyword evidence="1" id="KW-0175">Coiled coil</keyword>
<keyword evidence="5" id="KW-1185">Reference proteome</keyword>
<protein>
    <recommendedName>
        <fullName evidence="3">Monopolin complex subunit Csm1/Pcs1 C-terminal domain-containing protein</fullName>
    </recommendedName>
</protein>
<gene>
    <name evidence="4" type="ORF">TWF696_001196</name>
</gene>
<dbReference type="Gene3D" id="3.90.1150.80">
    <property type="match status" value="1"/>
</dbReference>
<comment type="caution">
    <text evidence="4">The sequence shown here is derived from an EMBL/GenBank/DDBJ whole genome shotgun (WGS) entry which is preliminary data.</text>
</comment>
<feature type="compositionally biased region" description="Acidic residues" evidence="2">
    <location>
        <begin position="173"/>
        <end position="191"/>
    </location>
</feature>
<dbReference type="GO" id="GO:1990644">
    <property type="term" value="F:microtubule site clamp"/>
    <property type="evidence" value="ECO:0007669"/>
    <property type="project" value="TreeGrafter"/>
</dbReference>
<dbReference type="GO" id="GO:0034506">
    <property type="term" value="C:chromosome, centromeric core domain"/>
    <property type="evidence" value="ECO:0007669"/>
    <property type="project" value="TreeGrafter"/>
</dbReference>